<dbReference type="Pfam" id="PF09361">
    <property type="entry name" value="Phasin_2"/>
    <property type="match status" value="1"/>
</dbReference>
<protein>
    <recommendedName>
        <fullName evidence="1">Phasin domain-containing protein</fullName>
    </recommendedName>
</protein>
<dbReference type="OrthoDB" id="7865588at2"/>
<gene>
    <name evidence="2" type="ORF">ATO9_04450</name>
</gene>
<dbReference type="Proteomes" id="UP000030004">
    <property type="component" value="Unassembled WGS sequence"/>
</dbReference>
<evidence type="ECO:0000259" key="1">
    <source>
        <dbReference type="Pfam" id="PF09361"/>
    </source>
</evidence>
<accession>A0A0A0EGQ9</accession>
<organism evidence="2 3">
    <name type="scientific">Pseudooceanicola atlanticus</name>
    <dbReference type="NCBI Taxonomy" id="1461694"/>
    <lineage>
        <taxon>Bacteria</taxon>
        <taxon>Pseudomonadati</taxon>
        <taxon>Pseudomonadota</taxon>
        <taxon>Alphaproteobacteria</taxon>
        <taxon>Rhodobacterales</taxon>
        <taxon>Paracoccaceae</taxon>
        <taxon>Pseudooceanicola</taxon>
    </lineage>
</organism>
<sequence length="92" mass="10351">MAQKKTETTMDWTKGNPMAAMMTTCMSMGAEIVAFGAKRLEKDVAFQQELLSAKPQEVMHLQMQFWQGVMDDYHEEAGRLVDIAHKGGMPDL</sequence>
<dbReference type="AlphaFoldDB" id="A0A0A0EGQ9"/>
<feature type="domain" description="Phasin" evidence="1">
    <location>
        <begin position="25"/>
        <end position="86"/>
    </location>
</feature>
<keyword evidence="3" id="KW-1185">Reference proteome</keyword>
<evidence type="ECO:0000313" key="3">
    <source>
        <dbReference type="Proteomes" id="UP000030004"/>
    </source>
</evidence>
<evidence type="ECO:0000313" key="2">
    <source>
        <dbReference type="EMBL" id="KGM49288.1"/>
    </source>
</evidence>
<dbReference type="InterPro" id="IPR018968">
    <property type="entry name" value="Phasin"/>
</dbReference>
<comment type="caution">
    <text evidence="2">The sequence shown here is derived from an EMBL/GenBank/DDBJ whole genome shotgun (WGS) entry which is preliminary data.</text>
</comment>
<dbReference type="RefSeq" id="WP_043745834.1">
    <property type="nucleotide sequence ID" value="NZ_AQQX01000002.1"/>
</dbReference>
<name>A0A0A0EGQ9_9RHOB</name>
<dbReference type="STRING" id="1461694.ATO9_04450"/>
<proteinExistence type="predicted"/>
<dbReference type="EMBL" id="AQQX01000002">
    <property type="protein sequence ID" value="KGM49288.1"/>
    <property type="molecule type" value="Genomic_DNA"/>
</dbReference>
<reference evidence="2 3" key="1">
    <citation type="journal article" date="2015" name="Antonie Van Leeuwenhoek">
        <title>Pseudooceanicola atlanticus gen. nov. sp. nov., isolated from surface seawater of the Atlantic Ocean and reclassification of Oceanicola batsensis, Oceanicola marinus, Oceanicola nitratireducens, Oceanicola nanhaiensis, Oceanicola antarcticus and Oceanicola flagellatus, as Pseudooceanicola batsensis comb. nov., Pseudooceanicola marinus comb. nov., Pseudooceanicola nitratireducens comb. nov., Pseudooceanicola nanhaiensis comb. nov., Pseudooceanicola antarcticus comb. nov., and Pseudooceanicola flagellatus comb. nov.</title>
        <authorList>
            <person name="Lai Q."/>
            <person name="Li G."/>
            <person name="Liu X."/>
            <person name="Du Y."/>
            <person name="Sun F."/>
            <person name="Shao Z."/>
        </authorList>
    </citation>
    <scope>NUCLEOTIDE SEQUENCE [LARGE SCALE GENOMIC DNA]</scope>
    <source>
        <strain evidence="2 3">22II-s11g</strain>
    </source>
</reference>